<gene>
    <name evidence="1" type="ORF">J0A67_03460</name>
</gene>
<dbReference type="InterPro" id="IPR014710">
    <property type="entry name" value="RmlC-like_jellyroll"/>
</dbReference>
<dbReference type="InterPro" id="IPR011051">
    <property type="entry name" value="RmlC_Cupin_sf"/>
</dbReference>
<comment type="caution">
    <text evidence="1">The sequence shown here is derived from an EMBL/GenBank/DDBJ whole genome shotgun (WGS) entry which is preliminary data.</text>
</comment>
<dbReference type="Gene3D" id="2.60.120.10">
    <property type="entry name" value="Jelly Rolls"/>
    <property type="match status" value="1"/>
</dbReference>
<sequence length="83" mass="9385">MRLRLVLQGFVQGFVSLCESAVVHHKVNDCNCSQSDRGNGFGNPLLDIDGALKKEPMKLSEKDKRQPLFVYAHLFTTKTTLYE</sequence>
<organism evidence="1 2">
    <name type="scientific">Algoriphagus aestuariicola</name>
    <dbReference type="NCBI Taxonomy" id="1852016"/>
    <lineage>
        <taxon>Bacteria</taxon>
        <taxon>Pseudomonadati</taxon>
        <taxon>Bacteroidota</taxon>
        <taxon>Cytophagia</taxon>
        <taxon>Cytophagales</taxon>
        <taxon>Cyclobacteriaceae</taxon>
        <taxon>Algoriphagus</taxon>
    </lineage>
</organism>
<dbReference type="Proteomes" id="UP000664698">
    <property type="component" value="Unassembled WGS sequence"/>
</dbReference>
<name>A0ABS3BKS7_9BACT</name>
<proteinExistence type="predicted"/>
<reference evidence="1 2" key="1">
    <citation type="submission" date="2021-03" db="EMBL/GenBank/DDBJ databases">
        <title>novel species isolated from a fishpond in China.</title>
        <authorList>
            <person name="Lu H."/>
            <person name="Cai Z."/>
        </authorList>
    </citation>
    <scope>NUCLEOTIDE SEQUENCE [LARGE SCALE GENOMIC DNA]</scope>
    <source>
        <strain evidence="1 2">JCM 31546</strain>
    </source>
</reference>
<dbReference type="EMBL" id="JAFKCW010000001">
    <property type="protein sequence ID" value="MBN7799900.1"/>
    <property type="molecule type" value="Genomic_DNA"/>
</dbReference>
<evidence type="ECO:0000313" key="1">
    <source>
        <dbReference type="EMBL" id="MBN7799900.1"/>
    </source>
</evidence>
<keyword evidence="2" id="KW-1185">Reference proteome</keyword>
<accession>A0ABS3BKS7</accession>
<dbReference type="SUPFAM" id="SSF51182">
    <property type="entry name" value="RmlC-like cupins"/>
    <property type="match status" value="1"/>
</dbReference>
<protein>
    <submittedName>
        <fullName evidence="1">dTDP-4-dehydrorhamnose 3,5-epimerase family protein</fullName>
    </submittedName>
</protein>
<evidence type="ECO:0000313" key="2">
    <source>
        <dbReference type="Proteomes" id="UP000664698"/>
    </source>
</evidence>